<protein>
    <recommendedName>
        <fullName evidence="3">Zinc finger PHD-type domain-containing protein</fullName>
    </recommendedName>
</protein>
<accession>A0A4Y2BKY5</accession>
<name>A0A4Y2BKY5_ARAVE</name>
<dbReference type="SUPFAM" id="SSF57903">
    <property type="entry name" value="FYVE/PHD zinc finger"/>
    <property type="match status" value="1"/>
</dbReference>
<evidence type="ECO:0000313" key="1">
    <source>
        <dbReference type="EMBL" id="GBL91906.1"/>
    </source>
</evidence>
<evidence type="ECO:0000313" key="2">
    <source>
        <dbReference type="Proteomes" id="UP000499080"/>
    </source>
</evidence>
<dbReference type="InterPro" id="IPR013083">
    <property type="entry name" value="Znf_RING/FYVE/PHD"/>
</dbReference>
<gene>
    <name evidence="1" type="ORF">AVEN_172811_1</name>
</gene>
<organism evidence="1 2">
    <name type="scientific">Araneus ventricosus</name>
    <name type="common">Orbweaver spider</name>
    <name type="synonym">Epeira ventricosa</name>
    <dbReference type="NCBI Taxonomy" id="182803"/>
    <lineage>
        <taxon>Eukaryota</taxon>
        <taxon>Metazoa</taxon>
        <taxon>Ecdysozoa</taxon>
        <taxon>Arthropoda</taxon>
        <taxon>Chelicerata</taxon>
        <taxon>Arachnida</taxon>
        <taxon>Araneae</taxon>
        <taxon>Araneomorphae</taxon>
        <taxon>Entelegynae</taxon>
        <taxon>Araneoidea</taxon>
        <taxon>Araneidae</taxon>
        <taxon>Araneus</taxon>
    </lineage>
</organism>
<dbReference type="EMBL" id="BGPR01000082">
    <property type="protein sequence ID" value="GBL91906.1"/>
    <property type="molecule type" value="Genomic_DNA"/>
</dbReference>
<dbReference type="OrthoDB" id="6115549at2759"/>
<dbReference type="Proteomes" id="UP000499080">
    <property type="component" value="Unassembled WGS sequence"/>
</dbReference>
<sequence length="104" mass="12453">MELKSEEEEREGGEETHCITCAETFEEDWIQCRICEGWVHENHADLEGNKLFYECDAPTHLYCPHVSRHHVIEADDYKRTVDHLNRRIFYVLRYERSVHAVMTD</sequence>
<keyword evidence="2" id="KW-1185">Reference proteome</keyword>
<reference evidence="1 2" key="1">
    <citation type="journal article" date="2019" name="Sci. Rep.">
        <title>Orb-weaving spider Araneus ventricosus genome elucidates the spidroin gene catalogue.</title>
        <authorList>
            <person name="Kono N."/>
            <person name="Nakamura H."/>
            <person name="Ohtoshi R."/>
            <person name="Moran D.A.P."/>
            <person name="Shinohara A."/>
            <person name="Yoshida Y."/>
            <person name="Fujiwara M."/>
            <person name="Mori M."/>
            <person name="Tomita M."/>
            <person name="Arakawa K."/>
        </authorList>
    </citation>
    <scope>NUCLEOTIDE SEQUENCE [LARGE SCALE GENOMIC DNA]</scope>
</reference>
<dbReference type="AlphaFoldDB" id="A0A4Y2BKY5"/>
<evidence type="ECO:0008006" key="3">
    <source>
        <dbReference type="Google" id="ProtNLM"/>
    </source>
</evidence>
<comment type="caution">
    <text evidence="1">The sequence shown here is derived from an EMBL/GenBank/DDBJ whole genome shotgun (WGS) entry which is preliminary data.</text>
</comment>
<proteinExistence type="predicted"/>
<dbReference type="Gene3D" id="3.30.40.10">
    <property type="entry name" value="Zinc/RING finger domain, C3HC4 (zinc finger)"/>
    <property type="match status" value="1"/>
</dbReference>
<dbReference type="InterPro" id="IPR011011">
    <property type="entry name" value="Znf_FYVE_PHD"/>
</dbReference>